<dbReference type="AlphaFoldDB" id="D8K4C7"/>
<dbReference type="Proteomes" id="UP000000393">
    <property type="component" value="Chromosome"/>
</dbReference>
<dbReference type="KEGG" id="nwa:Nwat_0878"/>
<dbReference type="EMBL" id="CP002086">
    <property type="protein sequence ID" value="ADJ27824.1"/>
    <property type="molecule type" value="Genomic_DNA"/>
</dbReference>
<gene>
    <name evidence="3" type="ordered locus">Nwat_0878</name>
</gene>
<dbReference type="InterPro" id="IPR013424">
    <property type="entry name" value="Ice-binding_C"/>
</dbReference>
<evidence type="ECO:0000313" key="3">
    <source>
        <dbReference type="EMBL" id="ADJ27824.1"/>
    </source>
</evidence>
<sequence length="281" mass="29444">MLPNYDKKLIRRKLVICLFQGYSSGTLAALIEVSFSGNAEDSGGSIDFLPGETFSGSFIFDTGLAEISEPNSNAGIFQEIGNPRDGHSGLISANLTTSRGSVSFDRSDAPRSHDSIGLITEQIPLSTSAGKIGQTFLTWVTTGNQFRPNNYFSGSIDGNSSPFEIILTLDSIGDKDMFFSDPHHLLSLSLPPANPPGFPGGLHPPKFSGGLVSVRFQQGGATGLAFGNTDPFTISLVGNNGGSSGNGGSVSIPEPGTFALFFLGLVGLGVAGRKRTTLYLD</sequence>
<organism evidence="3 4">
    <name type="scientific">Nitrosococcus watsoni (strain C-113)</name>
    <dbReference type="NCBI Taxonomy" id="105559"/>
    <lineage>
        <taxon>Bacteria</taxon>
        <taxon>Pseudomonadati</taxon>
        <taxon>Pseudomonadota</taxon>
        <taxon>Gammaproteobacteria</taxon>
        <taxon>Chromatiales</taxon>
        <taxon>Chromatiaceae</taxon>
        <taxon>Nitrosococcus</taxon>
    </lineage>
</organism>
<feature type="signal peptide" evidence="1">
    <location>
        <begin position="1"/>
        <end position="28"/>
    </location>
</feature>
<dbReference type="Pfam" id="PF07589">
    <property type="entry name" value="PEP-CTERM"/>
    <property type="match status" value="1"/>
</dbReference>
<evidence type="ECO:0000256" key="1">
    <source>
        <dbReference type="SAM" id="SignalP"/>
    </source>
</evidence>
<accession>D8K4C7</accession>
<proteinExistence type="predicted"/>
<dbReference type="NCBIfam" id="TIGR02595">
    <property type="entry name" value="PEP_CTERM"/>
    <property type="match status" value="1"/>
</dbReference>
<feature type="domain" description="Ice-binding protein C-terminal" evidence="2">
    <location>
        <begin position="251"/>
        <end position="275"/>
    </location>
</feature>
<reference evidence="3 4" key="1">
    <citation type="submission" date="2010-06" db="EMBL/GenBank/DDBJ databases">
        <title>Complete sequence of chromosome of Nitrosococcus watsoni C-113.</title>
        <authorList>
            <consortium name="US DOE Joint Genome Institute"/>
            <person name="Lucas S."/>
            <person name="Copeland A."/>
            <person name="Lapidus A."/>
            <person name="Cheng J.-F."/>
            <person name="Bruce D."/>
            <person name="Goodwin L."/>
            <person name="Pitluck S."/>
            <person name="Malfatti S.A."/>
            <person name="Chain P.S.G."/>
            <person name="Land M."/>
            <person name="Hauser L."/>
            <person name="Kyrpides N."/>
            <person name="Ivanova N."/>
            <person name="Cambell M.A."/>
            <person name="Heidelberg J.F."/>
            <person name="Klotz M.G."/>
            <person name="Woyke T."/>
        </authorList>
    </citation>
    <scope>NUCLEOTIDE SEQUENCE [LARGE SCALE GENOMIC DNA]</scope>
    <source>
        <strain evidence="3 4">C-113</strain>
    </source>
</reference>
<dbReference type="HOGENOM" id="CLU_989830_0_0_6"/>
<name>D8K4C7_NITWC</name>
<evidence type="ECO:0000313" key="4">
    <source>
        <dbReference type="Proteomes" id="UP000000393"/>
    </source>
</evidence>
<protein>
    <recommendedName>
        <fullName evidence="2">Ice-binding protein C-terminal domain-containing protein</fullName>
    </recommendedName>
</protein>
<feature type="chain" id="PRO_5003116626" description="Ice-binding protein C-terminal domain-containing protein" evidence="1">
    <location>
        <begin position="29"/>
        <end position="281"/>
    </location>
</feature>
<keyword evidence="1" id="KW-0732">Signal</keyword>
<dbReference type="RefSeq" id="WP_013219927.1">
    <property type="nucleotide sequence ID" value="NC_014315.1"/>
</dbReference>
<evidence type="ECO:0000259" key="2">
    <source>
        <dbReference type="Pfam" id="PF07589"/>
    </source>
</evidence>
<keyword evidence="4" id="KW-1185">Reference proteome</keyword>